<dbReference type="EMBL" id="JAGFNK010000567">
    <property type="protein sequence ID" value="KAI9448705.1"/>
    <property type="molecule type" value="Genomic_DNA"/>
</dbReference>
<gene>
    <name evidence="1" type="ORF">F5148DRAFT_1292122</name>
</gene>
<reference evidence="1" key="1">
    <citation type="submission" date="2021-03" db="EMBL/GenBank/DDBJ databases">
        <title>Evolutionary priming and transition to the ectomycorrhizal habit in an iconic lineage of mushroom-forming fungi: is preadaptation a requirement?</title>
        <authorList>
            <consortium name="DOE Joint Genome Institute"/>
            <person name="Looney B.P."/>
            <person name="Miyauchi S."/>
            <person name="Morin E."/>
            <person name="Drula E."/>
            <person name="Courty P.E."/>
            <person name="Chicoki N."/>
            <person name="Fauchery L."/>
            <person name="Kohler A."/>
            <person name="Kuo A."/>
            <person name="LaButti K."/>
            <person name="Pangilinan J."/>
            <person name="Lipzen A."/>
            <person name="Riley R."/>
            <person name="Andreopoulos W."/>
            <person name="He G."/>
            <person name="Johnson J."/>
            <person name="Barry K.W."/>
            <person name="Grigoriev I.V."/>
            <person name="Nagy L."/>
            <person name="Hibbett D."/>
            <person name="Henrissat B."/>
            <person name="Matheny P.B."/>
            <person name="Labbe J."/>
            <person name="Martin A.F."/>
        </authorList>
    </citation>
    <scope>NUCLEOTIDE SEQUENCE</scope>
    <source>
        <strain evidence="1">BPL698</strain>
    </source>
</reference>
<comment type="caution">
    <text evidence="1">The sequence shown here is derived from an EMBL/GenBank/DDBJ whole genome shotgun (WGS) entry which is preliminary data.</text>
</comment>
<name>A0ACC0TTN9_9AGAM</name>
<organism evidence="1 2">
    <name type="scientific">Russula earlei</name>
    <dbReference type="NCBI Taxonomy" id="71964"/>
    <lineage>
        <taxon>Eukaryota</taxon>
        <taxon>Fungi</taxon>
        <taxon>Dikarya</taxon>
        <taxon>Basidiomycota</taxon>
        <taxon>Agaricomycotina</taxon>
        <taxon>Agaricomycetes</taxon>
        <taxon>Russulales</taxon>
        <taxon>Russulaceae</taxon>
        <taxon>Russula</taxon>
    </lineage>
</organism>
<proteinExistence type="predicted"/>
<keyword evidence="2" id="KW-1185">Reference proteome</keyword>
<sequence>MKLTIRPLGKGKAVFPVEAEPSHTISELKRRISDEQGYPIESQNILSSGKSLQNDKTLGSYNVKDGGTLILVLKSAPSISASGSSSNSPRTASVIPVSAPRPSTLAHAPAPVSLNSGSAFGGSGLSSNAGPLQANVDKIMTTGMGFKKEQVELALRASDNNPDQAFELLLSGVADDLGDGSFYRAAPSSQPPNFPSNLSNFAPSGASSTPGFPQGPFQPSPQQPQPRRDPGFMGGIGGSDAQSALGGLASSGNSGGAVPEIDPAQVLAIRRMVAENPALTGPLIKHLMETDPEGAKDLSVDDPDGILRYFSQLGEDYATAPSGQGARLRAPAAPVPGPGPALVPVTSRPPPGSNDVTLTPAEAAFIEKASLSDPILPEAVSSDPASKRRWKP</sequence>
<dbReference type="Proteomes" id="UP001207468">
    <property type="component" value="Unassembled WGS sequence"/>
</dbReference>
<protein>
    <submittedName>
        <fullName evidence="1">Uncharacterized protein</fullName>
    </submittedName>
</protein>
<evidence type="ECO:0000313" key="2">
    <source>
        <dbReference type="Proteomes" id="UP001207468"/>
    </source>
</evidence>
<accession>A0ACC0TTN9</accession>
<evidence type="ECO:0000313" key="1">
    <source>
        <dbReference type="EMBL" id="KAI9448705.1"/>
    </source>
</evidence>